<dbReference type="SUPFAM" id="SSF48452">
    <property type="entry name" value="TPR-like"/>
    <property type="match status" value="1"/>
</dbReference>
<dbReference type="Proteomes" id="UP001457282">
    <property type="component" value="Unassembled WGS sequence"/>
</dbReference>
<evidence type="ECO:0000256" key="1">
    <source>
        <dbReference type="SAM" id="MobiDB-lite"/>
    </source>
</evidence>
<comment type="caution">
    <text evidence="2">The sequence shown here is derived from an EMBL/GenBank/DDBJ whole genome shotgun (WGS) entry which is preliminary data.</text>
</comment>
<dbReference type="GO" id="GO:0009933">
    <property type="term" value="P:meristem structural organization"/>
    <property type="evidence" value="ECO:0007669"/>
    <property type="project" value="InterPro"/>
</dbReference>
<dbReference type="InterPro" id="IPR011990">
    <property type="entry name" value="TPR-like_helical_dom_sf"/>
</dbReference>
<dbReference type="InterPro" id="IPR044227">
    <property type="entry name" value="TONSOKU"/>
</dbReference>
<evidence type="ECO:0000313" key="2">
    <source>
        <dbReference type="EMBL" id="KAK9950048.1"/>
    </source>
</evidence>
<dbReference type="GO" id="GO:0040029">
    <property type="term" value="P:epigenetic regulation of gene expression"/>
    <property type="evidence" value="ECO:0007669"/>
    <property type="project" value="InterPro"/>
</dbReference>
<organism evidence="2 3">
    <name type="scientific">Rubus argutus</name>
    <name type="common">Southern blackberry</name>
    <dbReference type="NCBI Taxonomy" id="59490"/>
    <lineage>
        <taxon>Eukaryota</taxon>
        <taxon>Viridiplantae</taxon>
        <taxon>Streptophyta</taxon>
        <taxon>Embryophyta</taxon>
        <taxon>Tracheophyta</taxon>
        <taxon>Spermatophyta</taxon>
        <taxon>Magnoliopsida</taxon>
        <taxon>eudicotyledons</taxon>
        <taxon>Gunneridae</taxon>
        <taxon>Pentapetalae</taxon>
        <taxon>rosids</taxon>
        <taxon>fabids</taxon>
        <taxon>Rosales</taxon>
        <taxon>Rosaceae</taxon>
        <taxon>Rosoideae</taxon>
        <taxon>Rosoideae incertae sedis</taxon>
        <taxon>Rubus</taxon>
    </lineage>
</organism>
<feature type="region of interest" description="Disordered" evidence="1">
    <location>
        <begin position="1"/>
        <end position="23"/>
    </location>
</feature>
<sequence length="94" mass="10867">MAREEAKLSEAKASYRSATATGNHEEEARWANVIGNMLKDRGEYLQALKWFDIDYDLSTKYLSPKHCLATCQSLGEVYLRLERLKTPLFIRKNI</sequence>
<feature type="compositionally biased region" description="Basic and acidic residues" evidence="1">
    <location>
        <begin position="1"/>
        <end position="10"/>
    </location>
</feature>
<name>A0AAW1YN46_RUBAR</name>
<evidence type="ECO:0000313" key="3">
    <source>
        <dbReference type="Proteomes" id="UP001457282"/>
    </source>
</evidence>
<gene>
    <name evidence="2" type="ORF">M0R45_005554</name>
</gene>
<accession>A0AAW1YN46</accession>
<reference evidence="2 3" key="1">
    <citation type="journal article" date="2023" name="G3 (Bethesda)">
        <title>A chromosome-length genome assembly and annotation of blackberry (Rubus argutus, cv. 'Hillquist').</title>
        <authorList>
            <person name="Bruna T."/>
            <person name="Aryal R."/>
            <person name="Dudchenko O."/>
            <person name="Sargent D.J."/>
            <person name="Mead D."/>
            <person name="Buti M."/>
            <person name="Cavallini A."/>
            <person name="Hytonen T."/>
            <person name="Andres J."/>
            <person name="Pham M."/>
            <person name="Weisz D."/>
            <person name="Mascagni F."/>
            <person name="Usai G."/>
            <person name="Natali L."/>
            <person name="Bassil N."/>
            <person name="Fernandez G.E."/>
            <person name="Lomsadze A."/>
            <person name="Armour M."/>
            <person name="Olukolu B."/>
            <person name="Poorten T."/>
            <person name="Britton C."/>
            <person name="Davik J."/>
            <person name="Ashrafi H."/>
            <person name="Aiden E.L."/>
            <person name="Borodovsky M."/>
            <person name="Worthington M."/>
        </authorList>
    </citation>
    <scope>NUCLEOTIDE SEQUENCE [LARGE SCALE GENOMIC DNA]</scope>
    <source>
        <strain evidence="2">PI 553951</strain>
    </source>
</reference>
<dbReference type="GO" id="GO:0005634">
    <property type="term" value="C:nucleus"/>
    <property type="evidence" value="ECO:0007669"/>
    <property type="project" value="InterPro"/>
</dbReference>
<dbReference type="GO" id="GO:0072423">
    <property type="term" value="P:response to DNA damage checkpoint signaling"/>
    <property type="evidence" value="ECO:0007669"/>
    <property type="project" value="InterPro"/>
</dbReference>
<dbReference type="PANTHER" id="PTHR47684">
    <property type="entry name" value="PROTEIN TONSOKU"/>
    <property type="match status" value="1"/>
</dbReference>
<dbReference type="Gene3D" id="1.25.40.10">
    <property type="entry name" value="Tetratricopeptide repeat domain"/>
    <property type="match status" value="1"/>
</dbReference>
<dbReference type="AlphaFoldDB" id="A0AAW1YN46"/>
<protein>
    <submittedName>
        <fullName evidence="2">Uncharacterized protein</fullName>
    </submittedName>
</protein>
<keyword evidence="3" id="KW-1185">Reference proteome</keyword>
<dbReference type="PANTHER" id="PTHR47684:SF1">
    <property type="entry name" value="PROTEIN TONSOKU"/>
    <property type="match status" value="1"/>
</dbReference>
<dbReference type="EMBL" id="JBEDUW010000001">
    <property type="protein sequence ID" value="KAK9950048.1"/>
    <property type="molecule type" value="Genomic_DNA"/>
</dbReference>
<proteinExistence type="predicted"/>